<evidence type="ECO:0000256" key="1">
    <source>
        <dbReference type="ARBA" id="ARBA00004123"/>
    </source>
</evidence>
<dbReference type="InterPro" id="IPR037817">
    <property type="entry name" value="TAF7"/>
</dbReference>
<dbReference type="GO" id="GO:0005669">
    <property type="term" value="C:transcription factor TFIID complex"/>
    <property type="evidence" value="ECO:0007669"/>
    <property type="project" value="InterPro"/>
</dbReference>
<gene>
    <name evidence="8" type="ORF">LY89DRAFT_689245</name>
</gene>
<dbReference type="PANTHER" id="PTHR12228:SF0">
    <property type="entry name" value="TATA-BOX BINDING PROTEIN ASSOCIATED FACTOR 7"/>
    <property type="match status" value="1"/>
</dbReference>
<dbReference type="GO" id="GO:0016251">
    <property type="term" value="F:RNA polymerase II general transcription initiation factor activity"/>
    <property type="evidence" value="ECO:0007669"/>
    <property type="project" value="TreeGrafter"/>
</dbReference>
<feature type="region of interest" description="Disordered" evidence="6">
    <location>
        <begin position="389"/>
        <end position="446"/>
    </location>
</feature>
<dbReference type="EMBL" id="KQ947427">
    <property type="protein sequence ID" value="KUJ11391.1"/>
    <property type="molecule type" value="Genomic_DNA"/>
</dbReference>
<evidence type="ECO:0000256" key="3">
    <source>
        <dbReference type="ARBA" id="ARBA00023015"/>
    </source>
</evidence>
<dbReference type="STRING" id="149040.A0A194WTX2"/>
<name>A0A194WTX2_MOLSC</name>
<feature type="compositionally biased region" description="Basic and acidic residues" evidence="6">
    <location>
        <begin position="75"/>
        <end position="84"/>
    </location>
</feature>
<evidence type="ECO:0000256" key="2">
    <source>
        <dbReference type="ARBA" id="ARBA00009368"/>
    </source>
</evidence>
<keyword evidence="9" id="KW-1185">Reference proteome</keyword>
<dbReference type="GeneID" id="28825599"/>
<dbReference type="Pfam" id="PF04658">
    <property type="entry name" value="TAFII55_N"/>
    <property type="match status" value="1"/>
</dbReference>
<accession>A0A194WTX2</accession>
<comment type="similarity">
    <text evidence="2">Belongs to the TAF7 family.</text>
</comment>
<evidence type="ECO:0000313" key="9">
    <source>
        <dbReference type="Proteomes" id="UP000070700"/>
    </source>
</evidence>
<dbReference type="Proteomes" id="UP000070700">
    <property type="component" value="Unassembled WGS sequence"/>
</dbReference>
<dbReference type="KEGG" id="psco:LY89DRAFT_689245"/>
<dbReference type="SMART" id="SM01370">
    <property type="entry name" value="TAFII55_N"/>
    <property type="match status" value="1"/>
</dbReference>
<dbReference type="PANTHER" id="PTHR12228">
    <property type="entry name" value="TRANSCRIPTION INITIATION FACTOR TFIID 55 KD SUBUNIT-RELATED"/>
    <property type="match status" value="1"/>
</dbReference>
<evidence type="ECO:0000259" key="7">
    <source>
        <dbReference type="SMART" id="SM01370"/>
    </source>
</evidence>
<feature type="domain" description="TAFII55 protein conserved region" evidence="7">
    <location>
        <begin position="157"/>
        <end position="318"/>
    </location>
</feature>
<feature type="region of interest" description="Disordered" evidence="6">
    <location>
        <begin position="313"/>
        <end position="351"/>
    </location>
</feature>
<feature type="compositionally biased region" description="Acidic residues" evidence="6">
    <location>
        <begin position="407"/>
        <end position="436"/>
    </location>
</feature>
<protein>
    <recommendedName>
        <fullName evidence="7">TAFII55 protein conserved region domain-containing protein</fullName>
    </recommendedName>
</protein>
<evidence type="ECO:0000313" key="8">
    <source>
        <dbReference type="EMBL" id="KUJ11391.1"/>
    </source>
</evidence>
<dbReference type="FunCoup" id="A0A194WTX2">
    <property type="interactions" value="214"/>
</dbReference>
<evidence type="ECO:0000256" key="6">
    <source>
        <dbReference type="SAM" id="MobiDB-lite"/>
    </source>
</evidence>
<dbReference type="InParanoid" id="A0A194WTX2"/>
<dbReference type="GO" id="GO:0051123">
    <property type="term" value="P:RNA polymerase II preinitiation complex assembly"/>
    <property type="evidence" value="ECO:0007669"/>
    <property type="project" value="TreeGrafter"/>
</dbReference>
<reference evidence="8 9" key="1">
    <citation type="submission" date="2015-10" db="EMBL/GenBank/DDBJ databases">
        <title>Full genome of DAOMC 229536 Phialocephala scopiformis, a fungal endophyte of spruce producing the potent anti-insectan compound rugulosin.</title>
        <authorList>
            <consortium name="DOE Joint Genome Institute"/>
            <person name="Walker A.K."/>
            <person name="Frasz S.L."/>
            <person name="Seifert K.A."/>
            <person name="Miller J.D."/>
            <person name="Mondo S.J."/>
            <person name="Labutti K."/>
            <person name="Lipzen A."/>
            <person name="Dockter R."/>
            <person name="Kennedy M."/>
            <person name="Grigoriev I.V."/>
            <person name="Spatafora J.W."/>
        </authorList>
    </citation>
    <scope>NUCLEOTIDE SEQUENCE [LARGE SCALE GENOMIC DNA]</scope>
    <source>
        <strain evidence="8 9">CBS 120377</strain>
    </source>
</reference>
<keyword evidence="3" id="KW-0805">Transcription regulation</keyword>
<comment type="subcellular location">
    <subcellularLocation>
        <location evidence="1">Nucleus</location>
    </subcellularLocation>
</comment>
<evidence type="ECO:0000256" key="5">
    <source>
        <dbReference type="ARBA" id="ARBA00023242"/>
    </source>
</evidence>
<feature type="region of interest" description="Disordered" evidence="6">
    <location>
        <begin position="1"/>
        <end position="96"/>
    </location>
</feature>
<feature type="compositionally biased region" description="Low complexity" evidence="6">
    <location>
        <begin position="15"/>
        <end position="36"/>
    </location>
</feature>
<dbReference type="RefSeq" id="XP_018065746.1">
    <property type="nucleotide sequence ID" value="XM_018215873.1"/>
</dbReference>
<proteinExistence type="inferred from homology"/>
<dbReference type="OrthoDB" id="153872at2759"/>
<dbReference type="InterPro" id="IPR006751">
    <property type="entry name" value="TAFII55_prot_cons_reg"/>
</dbReference>
<dbReference type="CDD" id="cd08047">
    <property type="entry name" value="TAF7"/>
    <property type="match status" value="1"/>
</dbReference>
<organism evidence="8 9">
    <name type="scientific">Mollisia scopiformis</name>
    <name type="common">Conifer needle endophyte fungus</name>
    <name type="synonym">Phialocephala scopiformis</name>
    <dbReference type="NCBI Taxonomy" id="149040"/>
    <lineage>
        <taxon>Eukaryota</taxon>
        <taxon>Fungi</taxon>
        <taxon>Dikarya</taxon>
        <taxon>Ascomycota</taxon>
        <taxon>Pezizomycotina</taxon>
        <taxon>Leotiomycetes</taxon>
        <taxon>Helotiales</taxon>
        <taxon>Mollisiaceae</taxon>
        <taxon>Mollisia</taxon>
    </lineage>
</organism>
<evidence type="ECO:0000256" key="4">
    <source>
        <dbReference type="ARBA" id="ARBA00023163"/>
    </source>
</evidence>
<sequence>MAGLKLKINVPNGIGAAPSTTTPSTTTPAVATPGGSKPKLTLKYKSNPSTPIPPDIPKPKKTKAGRTAKPSAKLIESKKRFKEETDTDNDEDGATISVQQPSKKIKLSIAGGPKTPAAKTPATPIVLKAKVKGQAPRRDPGVGYDSEASDREIDPVIEEEFILRMQPGDDCDYLRKAIEEKKIGVSKAQGGADVSMKFFDLHCRRGVVMVRKNVYAATLVDLPCIIEGMKSWDRRGWWKSADICQMLLVFAQVQSEEDARTIPLPPDVDETYQYPHGITPPMHYVRKNRFRKRIHKTVIERVEEDVQRLLAKDEEASSTQYEIFDPEAEHRRASQFNESTPGYDDEEDAEGDIEEDQGYFGHQPAGEEEVEVDEDLEADLLDALEAESANAATPDVAGTPSVAPQVEPEEDSGDDSFDDDDGDDDGVDAPNEIDEEEKARLAQIQGTREDIAELENKIRANQESLSSQKNPLLRERLEGFIRKLRQEVQLKKSSIGEEEENE</sequence>
<dbReference type="AlphaFoldDB" id="A0A194WTX2"/>
<keyword evidence="5" id="KW-0539">Nucleus</keyword>
<keyword evidence="4" id="KW-0804">Transcription</keyword>